<dbReference type="PANTHER" id="PTHR30349">
    <property type="entry name" value="PHAGE INTEGRASE-RELATED"/>
    <property type="match status" value="1"/>
</dbReference>
<dbReference type="GO" id="GO:0003677">
    <property type="term" value="F:DNA binding"/>
    <property type="evidence" value="ECO:0007669"/>
    <property type="project" value="UniProtKB-KW"/>
</dbReference>
<dbReference type="GO" id="GO:0015074">
    <property type="term" value="P:DNA integration"/>
    <property type="evidence" value="ECO:0007669"/>
    <property type="project" value="InterPro"/>
</dbReference>
<feature type="non-terminal residue" evidence="5">
    <location>
        <position position="1"/>
    </location>
</feature>
<evidence type="ECO:0000259" key="4">
    <source>
        <dbReference type="PROSITE" id="PS51900"/>
    </source>
</evidence>
<dbReference type="InterPro" id="IPR050090">
    <property type="entry name" value="Tyrosine_recombinase_XerCD"/>
</dbReference>
<dbReference type="InterPro" id="IPR013762">
    <property type="entry name" value="Integrase-like_cat_sf"/>
</dbReference>
<dbReference type="InterPro" id="IPR002104">
    <property type="entry name" value="Integrase_catalytic"/>
</dbReference>
<dbReference type="PANTHER" id="PTHR30349:SF41">
    <property type="entry name" value="INTEGRASE_RECOMBINASE PROTEIN MJ0367-RELATED"/>
    <property type="match status" value="1"/>
</dbReference>
<comment type="caution">
    <text evidence="5">The sequence shown here is derived from an EMBL/GenBank/DDBJ whole genome shotgun (WGS) entry which is preliminary data.</text>
</comment>
<proteinExistence type="predicted"/>
<organism evidence="5">
    <name type="scientific">marine sediment metagenome</name>
    <dbReference type="NCBI Taxonomy" id="412755"/>
    <lineage>
        <taxon>unclassified sequences</taxon>
        <taxon>metagenomes</taxon>
        <taxon>ecological metagenomes</taxon>
    </lineage>
</organism>
<reference evidence="5" key="1">
    <citation type="journal article" date="2015" name="Nature">
        <title>Complex archaea that bridge the gap between prokaryotes and eukaryotes.</title>
        <authorList>
            <person name="Spang A."/>
            <person name="Saw J.H."/>
            <person name="Jorgensen S.L."/>
            <person name="Zaremba-Niedzwiedzka K."/>
            <person name="Martijn J."/>
            <person name="Lind A.E."/>
            <person name="van Eijk R."/>
            <person name="Schleper C."/>
            <person name="Guy L."/>
            <person name="Ettema T.J."/>
        </authorList>
    </citation>
    <scope>NUCLEOTIDE SEQUENCE</scope>
</reference>
<dbReference type="Pfam" id="PF00589">
    <property type="entry name" value="Phage_integrase"/>
    <property type="match status" value="1"/>
</dbReference>
<gene>
    <name evidence="5" type="ORF">LCGC14_1910820</name>
</gene>
<accession>A0A0F9I7P5</accession>
<dbReference type="GO" id="GO:0006310">
    <property type="term" value="P:DNA recombination"/>
    <property type="evidence" value="ECO:0007669"/>
    <property type="project" value="UniProtKB-KW"/>
</dbReference>
<feature type="domain" description="Tyr recombinase" evidence="3">
    <location>
        <begin position="121"/>
        <end position="302"/>
    </location>
</feature>
<evidence type="ECO:0008006" key="6">
    <source>
        <dbReference type="Google" id="ProtNLM"/>
    </source>
</evidence>
<sequence>MEKPEFTNSFFREKFLEEVKKRSPGSYINNKLVIRDLIKEIPKPFTEFTMIDMQNYFLEVIDNQKLKKTSKNSKRYMLMSFFNFIEKTLLAYKIEFSNPVPSKKIFKFSTNLEDISHVSDEELKILTINQLIKILDYTYNTNLRDFILFGLDITCGARISEIRTIMIKDVNLKNCSFQTGFIPGARKTTLHTNKSLLFFFPVGFKKYMKRYLETFPNEKYLFPGYKNNCLSRDSAQKILDGVRKKTKIKFTWHYFRRTIISMRIKKGCPKWLSKGLANHAPADVQEKSYIKLSIKEKRGYYKKYFPFGKISYFKNTK</sequence>
<dbReference type="InterPro" id="IPR011010">
    <property type="entry name" value="DNA_brk_join_enz"/>
</dbReference>
<evidence type="ECO:0000259" key="3">
    <source>
        <dbReference type="PROSITE" id="PS51898"/>
    </source>
</evidence>
<protein>
    <recommendedName>
        <fullName evidence="6">Tyr recombinase domain-containing protein</fullName>
    </recommendedName>
</protein>
<dbReference type="CDD" id="cd00397">
    <property type="entry name" value="DNA_BRE_C"/>
    <property type="match status" value="1"/>
</dbReference>
<name>A0A0F9I7P5_9ZZZZ</name>
<dbReference type="EMBL" id="LAZR01020178">
    <property type="protein sequence ID" value="KKL89820.1"/>
    <property type="molecule type" value="Genomic_DNA"/>
</dbReference>
<dbReference type="InterPro" id="IPR044068">
    <property type="entry name" value="CB"/>
</dbReference>
<keyword evidence="2" id="KW-0233">DNA recombination</keyword>
<dbReference type="SUPFAM" id="SSF56349">
    <property type="entry name" value="DNA breaking-rejoining enzymes"/>
    <property type="match status" value="1"/>
</dbReference>
<keyword evidence="1" id="KW-0238">DNA-binding</keyword>
<evidence type="ECO:0000313" key="5">
    <source>
        <dbReference type="EMBL" id="KKL89820.1"/>
    </source>
</evidence>
<feature type="domain" description="Core-binding (CB)" evidence="4">
    <location>
        <begin position="1"/>
        <end position="86"/>
    </location>
</feature>
<evidence type="ECO:0000256" key="2">
    <source>
        <dbReference type="ARBA" id="ARBA00023172"/>
    </source>
</evidence>
<dbReference type="PROSITE" id="PS51900">
    <property type="entry name" value="CB"/>
    <property type="match status" value="1"/>
</dbReference>
<dbReference type="Gene3D" id="1.10.443.10">
    <property type="entry name" value="Intergrase catalytic core"/>
    <property type="match status" value="1"/>
</dbReference>
<dbReference type="PROSITE" id="PS51898">
    <property type="entry name" value="TYR_RECOMBINASE"/>
    <property type="match status" value="1"/>
</dbReference>
<dbReference type="AlphaFoldDB" id="A0A0F9I7P5"/>
<evidence type="ECO:0000256" key="1">
    <source>
        <dbReference type="ARBA" id="ARBA00023125"/>
    </source>
</evidence>